<dbReference type="EMBL" id="PEZT01000001">
    <property type="protein sequence ID" value="PIS09671.1"/>
    <property type="molecule type" value="Genomic_DNA"/>
</dbReference>
<comment type="similarity">
    <text evidence="3">Belongs to the bacterial ribosomal protein bS16 family.</text>
</comment>
<dbReference type="PANTHER" id="PTHR12919:SF20">
    <property type="entry name" value="SMALL RIBOSOMAL SUBUNIT PROTEIN BS16M"/>
    <property type="match status" value="1"/>
</dbReference>
<organism evidence="4 5">
    <name type="scientific">Candidatus Beckwithbacteria bacterium CG10_big_fil_rev_8_21_14_0_10_34_10</name>
    <dbReference type="NCBI Taxonomy" id="1974495"/>
    <lineage>
        <taxon>Bacteria</taxon>
        <taxon>Candidatus Beckwithiibacteriota</taxon>
    </lineage>
</organism>
<comment type="caution">
    <text evidence="4">The sequence shown here is derived from an EMBL/GenBank/DDBJ whole genome shotgun (WGS) entry which is preliminary data.</text>
</comment>
<dbReference type="PANTHER" id="PTHR12919">
    <property type="entry name" value="30S RIBOSOMAL PROTEIN S16"/>
    <property type="match status" value="1"/>
</dbReference>
<dbReference type="HAMAP" id="MF_00385">
    <property type="entry name" value="Ribosomal_bS16"/>
    <property type="match status" value="1"/>
</dbReference>
<evidence type="ECO:0000313" key="5">
    <source>
        <dbReference type="Proteomes" id="UP000230093"/>
    </source>
</evidence>
<evidence type="ECO:0000256" key="2">
    <source>
        <dbReference type="ARBA" id="ARBA00023274"/>
    </source>
</evidence>
<dbReference type="GO" id="GO:0015935">
    <property type="term" value="C:small ribosomal subunit"/>
    <property type="evidence" value="ECO:0007669"/>
    <property type="project" value="TreeGrafter"/>
</dbReference>
<dbReference type="Gene3D" id="3.30.1320.10">
    <property type="match status" value="1"/>
</dbReference>
<reference evidence="5" key="1">
    <citation type="submission" date="2017-09" db="EMBL/GenBank/DDBJ databases">
        <title>Depth-based differentiation of microbial function through sediment-hosted aquifers and enrichment of novel symbionts in the deep terrestrial subsurface.</title>
        <authorList>
            <person name="Probst A.J."/>
            <person name="Ladd B."/>
            <person name="Jarett J.K."/>
            <person name="Geller-Mcgrath D.E."/>
            <person name="Sieber C.M.K."/>
            <person name="Emerson J.B."/>
            <person name="Anantharaman K."/>
            <person name="Thomas B.C."/>
            <person name="Malmstrom R."/>
            <person name="Stieglmeier M."/>
            <person name="Klingl A."/>
            <person name="Woyke T."/>
            <person name="Ryan C.M."/>
            <person name="Banfield J.F."/>
        </authorList>
    </citation>
    <scope>NUCLEOTIDE SEQUENCE [LARGE SCALE GENOMIC DNA]</scope>
</reference>
<dbReference type="NCBIfam" id="TIGR00002">
    <property type="entry name" value="S16"/>
    <property type="match status" value="1"/>
</dbReference>
<keyword evidence="1 3" id="KW-0689">Ribosomal protein</keyword>
<dbReference type="InterPro" id="IPR023803">
    <property type="entry name" value="Ribosomal_bS16_dom_sf"/>
</dbReference>
<dbReference type="AlphaFoldDB" id="A0A2H0WAH7"/>
<proteinExistence type="inferred from homology"/>
<keyword evidence="2 3" id="KW-0687">Ribonucleoprotein</keyword>
<dbReference type="GO" id="GO:0005737">
    <property type="term" value="C:cytoplasm"/>
    <property type="evidence" value="ECO:0007669"/>
    <property type="project" value="UniProtKB-ARBA"/>
</dbReference>
<name>A0A2H0WAH7_9BACT</name>
<evidence type="ECO:0000256" key="1">
    <source>
        <dbReference type="ARBA" id="ARBA00022980"/>
    </source>
</evidence>
<dbReference type="Pfam" id="PF00886">
    <property type="entry name" value="Ribosomal_S16"/>
    <property type="match status" value="1"/>
</dbReference>
<evidence type="ECO:0000313" key="4">
    <source>
        <dbReference type="EMBL" id="PIS09671.1"/>
    </source>
</evidence>
<dbReference type="GO" id="GO:0006412">
    <property type="term" value="P:translation"/>
    <property type="evidence" value="ECO:0007669"/>
    <property type="project" value="UniProtKB-UniRule"/>
</dbReference>
<evidence type="ECO:0000256" key="3">
    <source>
        <dbReference type="HAMAP-Rule" id="MF_00385"/>
    </source>
</evidence>
<protein>
    <recommendedName>
        <fullName evidence="3">Small ribosomal subunit protein bS16</fullName>
    </recommendedName>
</protein>
<accession>A0A2H0WAH7</accession>
<dbReference type="InterPro" id="IPR000307">
    <property type="entry name" value="Ribosomal_bS16"/>
</dbReference>
<dbReference type="GO" id="GO:0003735">
    <property type="term" value="F:structural constituent of ribosome"/>
    <property type="evidence" value="ECO:0007669"/>
    <property type="project" value="InterPro"/>
</dbReference>
<gene>
    <name evidence="3 4" type="primary">rpsP</name>
    <name evidence="4" type="ORF">COT75_00545</name>
</gene>
<dbReference type="SUPFAM" id="SSF54565">
    <property type="entry name" value="Ribosomal protein S16"/>
    <property type="match status" value="1"/>
</dbReference>
<dbReference type="Proteomes" id="UP000230093">
    <property type="component" value="Unassembled WGS sequence"/>
</dbReference>
<sequence length="84" mass="9971">MLKVKLRRQGKRHQPYYRIIIAEAKSKRDGKYIESLGTYYPLGEKKVFALNQKKYQSWIKKGAQPTETVKKLVERYSIKKDPII</sequence>